<dbReference type="GO" id="GO:0004040">
    <property type="term" value="F:amidase activity"/>
    <property type="evidence" value="ECO:0007669"/>
    <property type="project" value="UniProtKB-EC"/>
</dbReference>
<dbReference type="InterPro" id="IPR036928">
    <property type="entry name" value="AS_sf"/>
</dbReference>
<feature type="active site" description="Charge relay system" evidence="5">
    <location>
        <position position="219"/>
    </location>
</feature>
<proteinExistence type="inferred from homology"/>
<dbReference type="PANTHER" id="PTHR46072:SF3">
    <property type="entry name" value="AMIDASE"/>
    <property type="match status" value="1"/>
</dbReference>
<gene>
    <name evidence="8" type="ORF">ASPCADRAFT_56385</name>
</gene>
<evidence type="ECO:0000256" key="1">
    <source>
        <dbReference type="ARBA" id="ARBA00001311"/>
    </source>
</evidence>
<feature type="active site" description="Charge relay system" evidence="5">
    <location>
        <position position="143"/>
    </location>
</feature>
<evidence type="ECO:0000256" key="6">
    <source>
        <dbReference type="PIRSR" id="PIRSR001221-2"/>
    </source>
</evidence>
<feature type="active site" description="Acyl-ester intermediate" evidence="5">
    <location>
        <position position="243"/>
    </location>
</feature>
<dbReference type="EC" id="3.5.1.4" evidence="3"/>
<dbReference type="PROSITE" id="PS00571">
    <property type="entry name" value="AMIDASES"/>
    <property type="match status" value="1"/>
</dbReference>
<feature type="binding site" evidence="6">
    <location>
        <position position="193"/>
    </location>
    <ligand>
        <name>substrate</name>
    </ligand>
</feature>
<dbReference type="PANTHER" id="PTHR46072">
    <property type="entry name" value="AMIDASE-RELATED-RELATED"/>
    <property type="match status" value="1"/>
</dbReference>
<dbReference type="SUPFAM" id="SSF75304">
    <property type="entry name" value="Amidase signature (AS) enzymes"/>
    <property type="match status" value="1"/>
</dbReference>
<evidence type="ECO:0000256" key="3">
    <source>
        <dbReference type="ARBA" id="ARBA00012922"/>
    </source>
</evidence>
<evidence type="ECO:0000313" key="8">
    <source>
        <dbReference type="EMBL" id="OOF91804.1"/>
    </source>
</evidence>
<evidence type="ECO:0000256" key="5">
    <source>
        <dbReference type="PIRSR" id="PIRSR001221-1"/>
    </source>
</evidence>
<feature type="domain" description="Amidase" evidence="7">
    <location>
        <begin position="437"/>
        <end position="546"/>
    </location>
</feature>
<evidence type="ECO:0000256" key="4">
    <source>
        <dbReference type="ARBA" id="ARBA00022801"/>
    </source>
</evidence>
<evidence type="ECO:0000256" key="2">
    <source>
        <dbReference type="ARBA" id="ARBA00009199"/>
    </source>
</evidence>
<dbReference type="STRING" id="602072.A0A1R3RBE0"/>
<evidence type="ECO:0000259" key="7">
    <source>
        <dbReference type="Pfam" id="PF01425"/>
    </source>
</evidence>
<evidence type="ECO:0000313" key="9">
    <source>
        <dbReference type="Proteomes" id="UP000188318"/>
    </source>
</evidence>
<dbReference type="InterPro" id="IPR020556">
    <property type="entry name" value="Amidase_CS"/>
</dbReference>
<name>A0A1R3RBE0_ASPC5</name>
<dbReference type="AlphaFoldDB" id="A0A1R3RBE0"/>
<organism evidence="8 9">
    <name type="scientific">Aspergillus carbonarius (strain ITEM 5010)</name>
    <dbReference type="NCBI Taxonomy" id="602072"/>
    <lineage>
        <taxon>Eukaryota</taxon>
        <taxon>Fungi</taxon>
        <taxon>Dikarya</taxon>
        <taxon>Ascomycota</taxon>
        <taxon>Pezizomycotina</taxon>
        <taxon>Eurotiomycetes</taxon>
        <taxon>Eurotiomycetidae</taxon>
        <taxon>Eurotiales</taxon>
        <taxon>Aspergillaceae</taxon>
        <taxon>Aspergillus</taxon>
        <taxon>Aspergillus subgen. Circumdati</taxon>
    </lineage>
</organism>
<dbReference type="OrthoDB" id="6428749at2759"/>
<dbReference type="Pfam" id="PF01425">
    <property type="entry name" value="Amidase"/>
    <property type="match status" value="2"/>
</dbReference>
<comment type="similarity">
    <text evidence="2">Belongs to the amidase family.</text>
</comment>
<feature type="domain" description="Amidase" evidence="7">
    <location>
        <begin position="88"/>
        <end position="368"/>
    </location>
</feature>
<keyword evidence="4" id="KW-0378">Hydrolase</keyword>
<dbReference type="VEuPathDB" id="FungiDB:ASPCADRAFT_56385"/>
<reference evidence="9" key="1">
    <citation type="journal article" date="2017" name="Genome Biol.">
        <title>Comparative genomics reveals high biological diversity and specific adaptations in the industrially and medically important fungal genus Aspergillus.</title>
        <authorList>
            <person name="de Vries R.P."/>
            <person name="Riley R."/>
            <person name="Wiebenga A."/>
            <person name="Aguilar-Osorio G."/>
            <person name="Amillis S."/>
            <person name="Uchima C.A."/>
            <person name="Anderluh G."/>
            <person name="Asadollahi M."/>
            <person name="Askin M."/>
            <person name="Barry K."/>
            <person name="Battaglia E."/>
            <person name="Bayram O."/>
            <person name="Benocci T."/>
            <person name="Braus-Stromeyer S.A."/>
            <person name="Caldana C."/>
            <person name="Canovas D."/>
            <person name="Cerqueira G.C."/>
            <person name="Chen F."/>
            <person name="Chen W."/>
            <person name="Choi C."/>
            <person name="Clum A."/>
            <person name="Dos Santos R.A."/>
            <person name="Damasio A.R."/>
            <person name="Diallinas G."/>
            <person name="Emri T."/>
            <person name="Fekete E."/>
            <person name="Flipphi M."/>
            <person name="Freyberg S."/>
            <person name="Gallo A."/>
            <person name="Gournas C."/>
            <person name="Habgood R."/>
            <person name="Hainaut M."/>
            <person name="Harispe M.L."/>
            <person name="Henrissat B."/>
            <person name="Hilden K.S."/>
            <person name="Hope R."/>
            <person name="Hossain A."/>
            <person name="Karabika E."/>
            <person name="Karaffa L."/>
            <person name="Karanyi Z."/>
            <person name="Krasevec N."/>
            <person name="Kuo A."/>
            <person name="Kusch H."/>
            <person name="LaButti K."/>
            <person name="Lagendijk E.L."/>
            <person name="Lapidus A."/>
            <person name="Levasseur A."/>
            <person name="Lindquist E."/>
            <person name="Lipzen A."/>
            <person name="Logrieco A.F."/>
            <person name="MacCabe A."/>
            <person name="Maekelae M.R."/>
            <person name="Malavazi I."/>
            <person name="Melin P."/>
            <person name="Meyer V."/>
            <person name="Mielnichuk N."/>
            <person name="Miskei M."/>
            <person name="Molnar A.P."/>
            <person name="Mule G."/>
            <person name="Ngan C.Y."/>
            <person name="Orejas M."/>
            <person name="Orosz E."/>
            <person name="Ouedraogo J.P."/>
            <person name="Overkamp K.M."/>
            <person name="Park H.-S."/>
            <person name="Perrone G."/>
            <person name="Piumi F."/>
            <person name="Punt P.J."/>
            <person name="Ram A.F."/>
            <person name="Ramon A."/>
            <person name="Rauscher S."/>
            <person name="Record E."/>
            <person name="Riano-Pachon D.M."/>
            <person name="Robert V."/>
            <person name="Roehrig J."/>
            <person name="Ruller R."/>
            <person name="Salamov A."/>
            <person name="Salih N.S."/>
            <person name="Samson R.A."/>
            <person name="Sandor E."/>
            <person name="Sanguinetti M."/>
            <person name="Schuetze T."/>
            <person name="Sepcic K."/>
            <person name="Shelest E."/>
            <person name="Sherlock G."/>
            <person name="Sophianopoulou V."/>
            <person name="Squina F.M."/>
            <person name="Sun H."/>
            <person name="Susca A."/>
            <person name="Todd R.B."/>
            <person name="Tsang A."/>
            <person name="Unkles S.E."/>
            <person name="van de Wiele N."/>
            <person name="van Rossen-Uffink D."/>
            <person name="Oliveira J.V."/>
            <person name="Vesth T.C."/>
            <person name="Visser J."/>
            <person name="Yu J.-H."/>
            <person name="Zhou M."/>
            <person name="Andersen M.R."/>
            <person name="Archer D.B."/>
            <person name="Baker S.E."/>
            <person name="Benoit I."/>
            <person name="Brakhage A.A."/>
            <person name="Braus G.H."/>
            <person name="Fischer R."/>
            <person name="Frisvad J.C."/>
            <person name="Goldman G.H."/>
            <person name="Houbraken J."/>
            <person name="Oakley B."/>
            <person name="Pocsi I."/>
            <person name="Scazzocchio C."/>
            <person name="Seiboth B."/>
            <person name="vanKuyk P.A."/>
            <person name="Wortman J."/>
            <person name="Dyer P.S."/>
            <person name="Grigoriev I.V."/>
        </authorList>
    </citation>
    <scope>NUCLEOTIDE SEQUENCE [LARGE SCALE GENOMIC DNA]</scope>
    <source>
        <strain evidence="9">ITEM 5010</strain>
    </source>
</reference>
<protein>
    <recommendedName>
        <fullName evidence="3">amidase</fullName>
        <ecNumber evidence="3">3.5.1.4</ecNumber>
    </recommendedName>
</protein>
<dbReference type="Proteomes" id="UP000188318">
    <property type="component" value="Unassembled WGS sequence"/>
</dbReference>
<keyword evidence="9" id="KW-1185">Reference proteome</keyword>
<dbReference type="OMA" id="WEDHETT"/>
<comment type="catalytic activity">
    <reaction evidence="1">
        <text>a monocarboxylic acid amide + H2O = a monocarboxylate + NH4(+)</text>
        <dbReference type="Rhea" id="RHEA:12020"/>
        <dbReference type="ChEBI" id="CHEBI:15377"/>
        <dbReference type="ChEBI" id="CHEBI:28938"/>
        <dbReference type="ChEBI" id="CHEBI:35757"/>
        <dbReference type="ChEBI" id="CHEBI:83628"/>
        <dbReference type="EC" id="3.5.1.4"/>
    </reaction>
</comment>
<dbReference type="PIRSF" id="PIRSF001221">
    <property type="entry name" value="Amidase_fungi"/>
    <property type="match status" value="1"/>
</dbReference>
<feature type="binding site" evidence="6">
    <location>
        <position position="219"/>
    </location>
    <ligand>
        <name>substrate</name>
    </ligand>
</feature>
<dbReference type="Gene3D" id="3.90.1300.10">
    <property type="entry name" value="Amidase signature (AS) domain"/>
    <property type="match status" value="1"/>
</dbReference>
<sequence>MTRTTSTTNDWRTLVARKREQLDDQIPSEWRLTERFLATIPTSGRLIEADVIRGSGILSEIELDITENYSATELLVELSKGNRSSVQVTTAFCKRAAIAQQLTSCLTEHFFQRAIDRAHFLDEYLHREKKPLGPLHGLPISIKDSFCVEGIQSTVGYVAFLEKEPASQNSAIVDMLLNLGAVLYVKTNIPQTMMTGDSDNNIFGRTLNPHNTSLTAGGSSGGEGALVAFRGSILGIGTDIAGSIRIPSLCCGVYGFKPTIDRIPWAGQVADLAMEGIPGLKPSAGPLAHTLADLELFMSTIINAQPWKYDTTASAAPWYPTPSLDQPKQLTIGVPPESTAFPLHPPVKRALQTAIIALKTKGHRIVYLADNPALDLAYANRLAFQYFIYGPYIDYIASGGEPPVPSVAKRSSPMFTGPFPVDMDLPPFEKIDALHVARHRYTDAWRKAWVEAGLDVLIAPGAQSTAVPHDTFGWPPHTLVWNLLDWLTMVQYPACIIPYGKASKELDPDPMILTDGVQPSYDPSAVDGAPCAIQVIAPRFQDEKCLLAARIIDRDIR</sequence>
<dbReference type="InterPro" id="IPR023631">
    <property type="entry name" value="Amidase_dom"/>
</dbReference>
<accession>A0A1R3RBE0</accession>
<dbReference type="EMBL" id="KV907509">
    <property type="protein sequence ID" value="OOF91804.1"/>
    <property type="molecule type" value="Genomic_DNA"/>
</dbReference>
<feature type="binding site" evidence="6">
    <location>
        <begin position="240"/>
        <end position="243"/>
    </location>
    <ligand>
        <name>substrate</name>
    </ligand>
</feature>